<sequence>MAADRVDDGVEAVPHDPVHPPDTGGEQDLHELVGDRASGHGDAPCLPYCHLSYPSVPFSGFRPSAAAKICRKRCRIIRSAGKSDEVET</sequence>
<evidence type="ECO:0000313" key="3">
    <source>
        <dbReference type="Proteomes" id="UP000644610"/>
    </source>
</evidence>
<evidence type="ECO:0000256" key="1">
    <source>
        <dbReference type="SAM" id="MobiDB-lite"/>
    </source>
</evidence>
<feature type="compositionally biased region" description="Basic and acidic residues" evidence="1">
    <location>
        <begin position="1"/>
        <end position="19"/>
    </location>
</feature>
<feature type="region of interest" description="Disordered" evidence="1">
    <location>
        <begin position="1"/>
        <end position="29"/>
    </location>
</feature>
<organism evidence="2 3">
    <name type="scientific">Planotetraspora silvatica</name>
    <dbReference type="NCBI Taxonomy" id="234614"/>
    <lineage>
        <taxon>Bacteria</taxon>
        <taxon>Bacillati</taxon>
        <taxon>Actinomycetota</taxon>
        <taxon>Actinomycetes</taxon>
        <taxon>Streptosporangiales</taxon>
        <taxon>Streptosporangiaceae</taxon>
        <taxon>Planotetraspora</taxon>
    </lineage>
</organism>
<dbReference type="AlphaFoldDB" id="A0A8J3UG95"/>
<evidence type="ECO:0000313" key="2">
    <source>
        <dbReference type="EMBL" id="GII44372.1"/>
    </source>
</evidence>
<keyword evidence="3" id="KW-1185">Reference proteome</keyword>
<accession>A0A8J3UG95</accession>
<gene>
    <name evidence="2" type="ORF">Psi02_07960</name>
</gene>
<dbReference type="EMBL" id="BOOQ01000003">
    <property type="protein sequence ID" value="GII44372.1"/>
    <property type="molecule type" value="Genomic_DNA"/>
</dbReference>
<name>A0A8J3UG95_9ACTN</name>
<dbReference type="Proteomes" id="UP000644610">
    <property type="component" value="Unassembled WGS sequence"/>
</dbReference>
<reference evidence="2" key="1">
    <citation type="submission" date="2021-01" db="EMBL/GenBank/DDBJ databases">
        <title>Whole genome shotgun sequence of Planotetraspora silvatica NBRC 100141.</title>
        <authorList>
            <person name="Komaki H."/>
            <person name="Tamura T."/>
        </authorList>
    </citation>
    <scope>NUCLEOTIDE SEQUENCE</scope>
    <source>
        <strain evidence="2">NBRC 100141</strain>
    </source>
</reference>
<protein>
    <submittedName>
        <fullName evidence="2">Uncharacterized protein</fullName>
    </submittedName>
</protein>
<comment type="caution">
    <text evidence="2">The sequence shown here is derived from an EMBL/GenBank/DDBJ whole genome shotgun (WGS) entry which is preliminary data.</text>
</comment>
<proteinExistence type="predicted"/>